<feature type="region of interest" description="Disordered" evidence="15">
    <location>
        <begin position="148"/>
        <end position="184"/>
    </location>
</feature>
<dbReference type="Gene3D" id="3.30.1740.10">
    <property type="entry name" value="Zinc finger, PARP-type"/>
    <property type="match status" value="1"/>
</dbReference>
<feature type="domain" description="BRCT" evidence="17">
    <location>
        <begin position="276"/>
        <end position="368"/>
    </location>
</feature>
<dbReference type="Gene3D" id="1.10.20.130">
    <property type="match status" value="1"/>
</dbReference>
<keyword evidence="21" id="KW-1185">Reference proteome</keyword>
<keyword evidence="12" id="KW-0539">Nucleus</keyword>
<dbReference type="Gene3D" id="3.40.50.10190">
    <property type="entry name" value="BRCT domain"/>
    <property type="match status" value="1"/>
</dbReference>
<dbReference type="SUPFAM" id="SSF52113">
    <property type="entry name" value="BRCT domain"/>
    <property type="match status" value="1"/>
</dbReference>
<dbReference type="PROSITE" id="PS50064">
    <property type="entry name" value="ZF_PARP_2"/>
    <property type="match status" value="2"/>
</dbReference>
<dbReference type="InterPro" id="IPR036420">
    <property type="entry name" value="BRCT_dom_sf"/>
</dbReference>
<evidence type="ECO:0000259" key="19">
    <source>
        <dbReference type="PROSITE" id="PS51977"/>
    </source>
</evidence>
<keyword evidence="4" id="KW-0808">Transferase</keyword>
<evidence type="ECO:0000313" key="20">
    <source>
        <dbReference type="EMBL" id="WAR18606.1"/>
    </source>
</evidence>
<sequence>MGDHSDLGFKAEYAKSSRASCKACKGGITQDSLRLAIMVVSPMFDGKIPNWFHFKCFWKRARCGGTHEIYGYDGLRWEDQQKIKEQLGGEGGAAGDAGTSGIPVSDFTTEYAKSGAAKCRGCEDKIAKVIKGFQGLKKEDKDTLIEKLGKGEKSAAGKKRKGEEAQGSGGKKKKQEETAEEKALKREVNNSALKLLLELNKQDIPAGESKLLDRVADCMAFGAIEKADGYRCTGNMTEWTKKKYKYVKRDRVFPAVTARTTEGPVSSSLDSVDGAVNFHPLEGMKFLLSGKFTKPKAEIVAMVTRMGGTVVTKCDKKTTAVISTKDEVDKKSKSIKEAESMDVHVVDETFLEKVTKGGAALLITQHSIATWGSDPEKRIALTAVTKSIGKSKGVSKRDETMFTKNLPDKLKMTVKGGAAVDPDSGVADKAHVIQDKDVIYNAVLGLVDVVKGTNSYYKIQALEGDSKSLWWVFRAWGRVGTTVGGNKVERFGSRANAIEHFKGLYGEKTGNAWEDRNDFKKYPNKFYPLDIDYGADDAGDVKKISMKGSKSKLPPSVQDLVCMIFDVESMKKAMMEFEIDLKKMPLGKLSKKQIKSAYAVLTEAQKLVEEKGTPTKILDAKKSNNSKKLFTFNSISFSYVKQTLPLKVFLNKK</sequence>
<reference evidence="20" key="1">
    <citation type="submission" date="2022-11" db="EMBL/GenBank/DDBJ databases">
        <title>Centuries of genome instability and evolution in soft-shell clam transmissible cancer (bioRxiv).</title>
        <authorList>
            <person name="Hart S.F.M."/>
            <person name="Yonemitsu M.A."/>
            <person name="Giersch R.M."/>
            <person name="Beal B.F."/>
            <person name="Arriagada G."/>
            <person name="Davis B.W."/>
            <person name="Ostrander E.A."/>
            <person name="Goff S.P."/>
            <person name="Metzger M.J."/>
        </authorList>
    </citation>
    <scope>NUCLEOTIDE SEQUENCE</scope>
    <source>
        <strain evidence="20">MELC-2E11</strain>
        <tissue evidence="20">Siphon/mantle</tissue>
    </source>
</reference>
<evidence type="ECO:0000256" key="14">
    <source>
        <dbReference type="ARBA" id="ARBA00033987"/>
    </source>
</evidence>
<dbReference type="SMART" id="SM00773">
    <property type="entry name" value="WGR"/>
    <property type="match status" value="1"/>
</dbReference>
<evidence type="ECO:0000256" key="10">
    <source>
        <dbReference type="ARBA" id="ARBA00023027"/>
    </source>
</evidence>
<dbReference type="EC" id="2.4.2.30" evidence="2"/>
<comment type="similarity">
    <text evidence="13">Belongs to the ARTD/PARP family.</text>
</comment>
<dbReference type="Pfam" id="PF05406">
    <property type="entry name" value="WGR"/>
    <property type="match status" value="1"/>
</dbReference>
<evidence type="ECO:0000259" key="16">
    <source>
        <dbReference type="PROSITE" id="PS50064"/>
    </source>
</evidence>
<name>A0ABY7FCV1_MYAAR</name>
<evidence type="ECO:0000256" key="1">
    <source>
        <dbReference type="ARBA" id="ARBA00004123"/>
    </source>
</evidence>
<keyword evidence="8" id="KW-0863">Zinc-finger</keyword>
<dbReference type="Pfam" id="PF00533">
    <property type="entry name" value="BRCT"/>
    <property type="match status" value="1"/>
</dbReference>
<dbReference type="SMART" id="SM01335">
    <property type="entry name" value="PADR1"/>
    <property type="match status" value="1"/>
</dbReference>
<dbReference type="Proteomes" id="UP001164746">
    <property type="component" value="Chromosome 11"/>
</dbReference>
<evidence type="ECO:0000256" key="8">
    <source>
        <dbReference type="ARBA" id="ARBA00022771"/>
    </source>
</evidence>
<dbReference type="Pfam" id="PF21728">
    <property type="entry name" value="PADR1_N"/>
    <property type="match status" value="1"/>
</dbReference>
<feature type="domain" description="PARP alpha-helical" evidence="18">
    <location>
        <begin position="550"/>
        <end position="653"/>
    </location>
</feature>
<evidence type="ECO:0000256" key="13">
    <source>
        <dbReference type="ARBA" id="ARBA00024347"/>
    </source>
</evidence>
<evidence type="ECO:0000256" key="9">
    <source>
        <dbReference type="ARBA" id="ARBA00022833"/>
    </source>
</evidence>
<feature type="domain" description="WGR" evidence="19">
    <location>
        <begin position="429"/>
        <end position="526"/>
    </location>
</feature>
<dbReference type="PROSITE" id="PS51977">
    <property type="entry name" value="WGR"/>
    <property type="match status" value="1"/>
</dbReference>
<dbReference type="SUPFAM" id="SSF142921">
    <property type="entry name" value="WGR domain-like"/>
    <property type="match status" value="1"/>
</dbReference>
<evidence type="ECO:0000256" key="15">
    <source>
        <dbReference type="SAM" id="MobiDB-lite"/>
    </source>
</evidence>
<evidence type="ECO:0000256" key="7">
    <source>
        <dbReference type="ARBA" id="ARBA00022765"/>
    </source>
</evidence>
<keyword evidence="6" id="KW-0677">Repeat</keyword>
<evidence type="ECO:0000259" key="17">
    <source>
        <dbReference type="PROSITE" id="PS50172"/>
    </source>
</evidence>
<dbReference type="PANTHER" id="PTHR10459:SF112">
    <property type="entry name" value="POLY [ADP-RIBOSE] POLYMERASE 1"/>
    <property type="match status" value="1"/>
</dbReference>
<dbReference type="CDD" id="cd08001">
    <property type="entry name" value="WGR_PARP1_like"/>
    <property type="match status" value="1"/>
</dbReference>
<gene>
    <name evidence="20" type="ORF">MAR_000444</name>
</gene>
<dbReference type="InterPro" id="IPR049296">
    <property type="entry name" value="PARP1-like_PADR1_N"/>
</dbReference>
<dbReference type="Gene3D" id="1.20.142.10">
    <property type="entry name" value="Poly(ADP-ribose) polymerase, regulatory domain"/>
    <property type="match status" value="1"/>
</dbReference>
<dbReference type="InterPro" id="IPR036616">
    <property type="entry name" value="Poly(ADP-ribose)pol_reg_dom_sf"/>
</dbReference>
<evidence type="ECO:0000256" key="2">
    <source>
        <dbReference type="ARBA" id="ARBA00012020"/>
    </source>
</evidence>
<dbReference type="SMART" id="SM00292">
    <property type="entry name" value="BRCT"/>
    <property type="match status" value="1"/>
</dbReference>
<dbReference type="InterPro" id="IPR001510">
    <property type="entry name" value="Znf_PARP"/>
</dbReference>
<dbReference type="Pfam" id="PF00645">
    <property type="entry name" value="zf-PARP"/>
    <property type="match status" value="1"/>
</dbReference>
<dbReference type="SMART" id="SM01336">
    <property type="entry name" value="zf-PARP"/>
    <property type="match status" value="2"/>
</dbReference>
<protein>
    <recommendedName>
        <fullName evidence="2">NAD(+) ADP-ribosyltransferase</fullName>
        <ecNumber evidence="2">2.4.2.30</ecNumber>
    </recommendedName>
</protein>
<feature type="compositionally biased region" description="Basic and acidic residues" evidence="15">
    <location>
        <begin position="174"/>
        <end position="184"/>
    </location>
</feature>
<dbReference type="InterPro" id="IPR008893">
    <property type="entry name" value="WGR_domain"/>
</dbReference>
<dbReference type="PANTHER" id="PTHR10459">
    <property type="entry name" value="DNA LIGASE"/>
    <property type="match status" value="1"/>
</dbReference>
<keyword evidence="3" id="KW-0328">Glycosyltransferase</keyword>
<dbReference type="CDD" id="cd17747">
    <property type="entry name" value="BRCT_PARP1"/>
    <property type="match status" value="1"/>
</dbReference>
<dbReference type="PROSITE" id="PS51060">
    <property type="entry name" value="PARP_ALPHA_HD"/>
    <property type="match status" value="1"/>
</dbReference>
<dbReference type="InterPro" id="IPR036930">
    <property type="entry name" value="WGR_dom_sf"/>
</dbReference>
<evidence type="ECO:0000259" key="18">
    <source>
        <dbReference type="PROSITE" id="PS51060"/>
    </source>
</evidence>
<evidence type="ECO:0000256" key="5">
    <source>
        <dbReference type="ARBA" id="ARBA00022723"/>
    </source>
</evidence>
<keyword evidence="10" id="KW-0520">NAD</keyword>
<dbReference type="EMBL" id="CP111022">
    <property type="protein sequence ID" value="WAR18606.1"/>
    <property type="molecule type" value="Genomic_DNA"/>
</dbReference>
<feature type="domain" description="PARP-type" evidence="16">
    <location>
        <begin position="107"/>
        <end position="128"/>
    </location>
</feature>
<keyword evidence="11" id="KW-0238">DNA-binding</keyword>
<feature type="domain" description="PARP-type" evidence="16">
    <location>
        <begin position="9"/>
        <end position="87"/>
    </location>
</feature>
<dbReference type="PROSITE" id="PS50172">
    <property type="entry name" value="BRCT"/>
    <property type="match status" value="1"/>
</dbReference>
<dbReference type="InterPro" id="IPR050800">
    <property type="entry name" value="ARTD/PARP"/>
</dbReference>
<evidence type="ECO:0000256" key="12">
    <source>
        <dbReference type="ARBA" id="ARBA00023242"/>
    </source>
</evidence>
<dbReference type="InterPro" id="IPR036957">
    <property type="entry name" value="Znf_PARP_sf"/>
</dbReference>
<comment type="catalytic activity">
    <reaction evidence="14">
        <text>NAD(+) + (ADP-D-ribosyl)n-acceptor = nicotinamide + (ADP-D-ribosyl)n+1-acceptor + H(+).</text>
        <dbReference type="EC" id="2.4.2.30"/>
    </reaction>
</comment>
<keyword evidence="5" id="KW-0479">Metal-binding</keyword>
<dbReference type="SUPFAM" id="SSF57716">
    <property type="entry name" value="Glucocorticoid receptor-like (DNA-binding domain)"/>
    <property type="match status" value="1"/>
</dbReference>
<proteinExistence type="inferred from homology"/>
<accession>A0ABY7FCV1</accession>
<evidence type="ECO:0000256" key="6">
    <source>
        <dbReference type="ARBA" id="ARBA00022737"/>
    </source>
</evidence>
<evidence type="ECO:0000256" key="4">
    <source>
        <dbReference type="ARBA" id="ARBA00022679"/>
    </source>
</evidence>
<evidence type="ECO:0000313" key="21">
    <source>
        <dbReference type="Proteomes" id="UP001164746"/>
    </source>
</evidence>
<keyword evidence="7" id="KW-0013">ADP-ribosylation</keyword>
<dbReference type="SUPFAM" id="SSF47587">
    <property type="entry name" value="Domain of poly(ADP-ribose) polymerase"/>
    <property type="match status" value="1"/>
</dbReference>
<organism evidence="20 21">
    <name type="scientific">Mya arenaria</name>
    <name type="common">Soft-shell clam</name>
    <dbReference type="NCBI Taxonomy" id="6604"/>
    <lineage>
        <taxon>Eukaryota</taxon>
        <taxon>Metazoa</taxon>
        <taxon>Spiralia</taxon>
        <taxon>Lophotrochozoa</taxon>
        <taxon>Mollusca</taxon>
        <taxon>Bivalvia</taxon>
        <taxon>Autobranchia</taxon>
        <taxon>Heteroconchia</taxon>
        <taxon>Euheterodonta</taxon>
        <taxon>Imparidentia</taxon>
        <taxon>Neoheterodontei</taxon>
        <taxon>Myida</taxon>
        <taxon>Myoidea</taxon>
        <taxon>Myidae</taxon>
        <taxon>Mya</taxon>
    </lineage>
</organism>
<dbReference type="Pfam" id="PF02877">
    <property type="entry name" value="PARP_reg"/>
    <property type="match status" value="1"/>
</dbReference>
<comment type="subcellular location">
    <subcellularLocation>
        <location evidence="1">Nucleus</location>
    </subcellularLocation>
</comment>
<dbReference type="InterPro" id="IPR004102">
    <property type="entry name" value="Poly(ADP-ribose)pol_reg_dom"/>
</dbReference>
<evidence type="ECO:0000256" key="3">
    <source>
        <dbReference type="ARBA" id="ARBA00022676"/>
    </source>
</evidence>
<evidence type="ECO:0000256" key="11">
    <source>
        <dbReference type="ARBA" id="ARBA00023125"/>
    </source>
</evidence>
<keyword evidence="9" id="KW-0862">Zinc</keyword>
<dbReference type="InterPro" id="IPR001357">
    <property type="entry name" value="BRCT_dom"/>
</dbReference>